<feature type="compositionally biased region" description="Basic and acidic residues" evidence="4">
    <location>
        <begin position="132"/>
        <end position="165"/>
    </location>
</feature>
<dbReference type="PANTHER" id="PTHR23148">
    <property type="entry name" value="SERINE/ARGININE REGULATED NUCLEAR MATRIX PROTEIN"/>
    <property type="match status" value="1"/>
</dbReference>
<dbReference type="PROSITE" id="PS51025">
    <property type="entry name" value="PWI"/>
    <property type="match status" value="1"/>
</dbReference>
<dbReference type="EMBL" id="GBHO01032045">
    <property type="protein sequence ID" value="JAG11559.1"/>
    <property type="molecule type" value="Transcribed_RNA"/>
</dbReference>
<reference evidence="6" key="2">
    <citation type="submission" date="2014-07" db="EMBL/GenBank/DDBJ databases">
        <authorList>
            <person name="Hull J."/>
        </authorList>
    </citation>
    <scope>NUCLEOTIDE SEQUENCE</scope>
</reference>
<reference evidence="6" key="1">
    <citation type="journal article" date="2014" name="PLoS ONE">
        <title>Transcriptome-Based Identification of ABC Transporters in the Western Tarnished Plant Bug Lygus hesperus.</title>
        <authorList>
            <person name="Hull J.J."/>
            <person name="Chaney K."/>
            <person name="Geib S.M."/>
            <person name="Fabrick J.A."/>
            <person name="Brent C.S."/>
            <person name="Walsh D."/>
            <person name="Lavine L.C."/>
        </authorList>
    </citation>
    <scope>NUCLEOTIDE SEQUENCE</scope>
</reference>
<dbReference type="GO" id="GO:0005681">
    <property type="term" value="C:spliceosomal complex"/>
    <property type="evidence" value="ECO:0007669"/>
    <property type="project" value="TreeGrafter"/>
</dbReference>
<dbReference type="InterPro" id="IPR002483">
    <property type="entry name" value="PWI_dom"/>
</dbReference>
<accession>A0A0A9WUY3</accession>
<dbReference type="Gene3D" id="1.20.1390.10">
    <property type="entry name" value="PWI domain"/>
    <property type="match status" value="1"/>
</dbReference>
<dbReference type="GO" id="GO:0003723">
    <property type="term" value="F:RNA binding"/>
    <property type="evidence" value="ECO:0007669"/>
    <property type="project" value="TreeGrafter"/>
</dbReference>
<gene>
    <name evidence="6" type="primary">Srrm1_2</name>
    <name evidence="6" type="ORF">CM83_50094</name>
</gene>
<evidence type="ECO:0000256" key="2">
    <source>
        <dbReference type="ARBA" id="ARBA00023187"/>
    </source>
</evidence>
<protein>
    <recommendedName>
        <fullName evidence="3">Serine/arginine repetitive matrix protein 1</fullName>
    </recommendedName>
</protein>
<proteinExistence type="predicted"/>
<name>A0A0A9WUY3_LYGHE</name>
<dbReference type="SUPFAM" id="SSF101233">
    <property type="entry name" value="PWI domain"/>
    <property type="match status" value="1"/>
</dbReference>
<evidence type="ECO:0000256" key="1">
    <source>
        <dbReference type="ARBA" id="ARBA00022664"/>
    </source>
</evidence>
<keyword evidence="1" id="KW-0507">mRNA processing</keyword>
<feature type="domain" description="PWI" evidence="5">
    <location>
        <begin position="24"/>
        <end position="124"/>
    </location>
</feature>
<dbReference type="PANTHER" id="PTHR23148:SF0">
    <property type="entry name" value="SERINE_ARGININE REPETITIVE MATRIX PROTEIN 1"/>
    <property type="match status" value="1"/>
</dbReference>
<dbReference type="SMART" id="SM00311">
    <property type="entry name" value="PWI"/>
    <property type="match status" value="1"/>
</dbReference>
<evidence type="ECO:0000259" key="5">
    <source>
        <dbReference type="PROSITE" id="PS51025"/>
    </source>
</evidence>
<dbReference type="GO" id="GO:0048024">
    <property type="term" value="P:regulation of mRNA splicing, via spliceosome"/>
    <property type="evidence" value="ECO:0007669"/>
    <property type="project" value="TreeGrafter"/>
</dbReference>
<organism evidence="6">
    <name type="scientific">Lygus hesperus</name>
    <name type="common">Western plant bug</name>
    <dbReference type="NCBI Taxonomy" id="30085"/>
    <lineage>
        <taxon>Eukaryota</taxon>
        <taxon>Metazoa</taxon>
        <taxon>Ecdysozoa</taxon>
        <taxon>Arthropoda</taxon>
        <taxon>Hexapoda</taxon>
        <taxon>Insecta</taxon>
        <taxon>Pterygota</taxon>
        <taxon>Neoptera</taxon>
        <taxon>Paraneoptera</taxon>
        <taxon>Hemiptera</taxon>
        <taxon>Heteroptera</taxon>
        <taxon>Panheteroptera</taxon>
        <taxon>Cimicomorpha</taxon>
        <taxon>Miridae</taxon>
        <taxon>Mirini</taxon>
        <taxon>Lygus</taxon>
    </lineage>
</organism>
<feature type="compositionally biased region" description="Basic residues" evidence="4">
    <location>
        <begin position="226"/>
        <end position="236"/>
    </location>
</feature>
<dbReference type="FunFam" id="1.20.1390.10:FF:000002">
    <property type="entry name" value="Serine/arginine repetitive matrix 1 isoform 2"/>
    <property type="match status" value="1"/>
</dbReference>
<dbReference type="InterPro" id="IPR036483">
    <property type="entry name" value="PWI_dom_sf"/>
</dbReference>
<feature type="compositionally biased region" description="Basic and acidic residues" evidence="4">
    <location>
        <begin position="174"/>
        <end position="187"/>
    </location>
</feature>
<dbReference type="AlphaFoldDB" id="A0A0A9WUY3"/>
<evidence type="ECO:0000256" key="4">
    <source>
        <dbReference type="SAM" id="MobiDB-lite"/>
    </source>
</evidence>
<feature type="region of interest" description="Disordered" evidence="4">
    <location>
        <begin position="132"/>
        <end position="253"/>
    </location>
</feature>
<dbReference type="InterPro" id="IPR052225">
    <property type="entry name" value="Ser/Arg_repetitive_matrix"/>
</dbReference>
<sequence length="253" mass="29660">MMYTGTTAEQDNRFSDKEKKLMKVMKFGDALTKRVDMTRVKLDTIKPWISKKITELLGMEDDVVVEFVFNQLEDEKFPDPKKMQINLTGFLNGKNARVFMTDLWELLLSAQESPSGIPDVLMEMKKEEIKKRMEEQERMHEISKKLEKRDRDDKESSSRRRDRSRDRKRSRSRDRRDKDRDRKDKERSKSKRSNSRSPSRNNSTSAKPNSDDKKKSRSPSGSSRSSRSRSRSKSRQRLGCLRPHLPIIAVTAS</sequence>
<dbReference type="GO" id="GO:0008380">
    <property type="term" value="P:RNA splicing"/>
    <property type="evidence" value="ECO:0007669"/>
    <property type="project" value="UniProtKB-KW"/>
</dbReference>
<dbReference type="GO" id="GO:0006397">
    <property type="term" value="P:mRNA processing"/>
    <property type="evidence" value="ECO:0007669"/>
    <property type="project" value="UniProtKB-KW"/>
</dbReference>
<evidence type="ECO:0000256" key="3">
    <source>
        <dbReference type="ARBA" id="ARBA00067280"/>
    </source>
</evidence>
<keyword evidence="2" id="KW-0508">mRNA splicing</keyword>
<evidence type="ECO:0000313" key="6">
    <source>
        <dbReference type="EMBL" id="JAG11559.1"/>
    </source>
</evidence>
<dbReference type="Pfam" id="PF01480">
    <property type="entry name" value="PWI"/>
    <property type="match status" value="1"/>
</dbReference>